<dbReference type="EMBL" id="JBBUTH010000008">
    <property type="protein sequence ID" value="MEK8051840.1"/>
    <property type="molecule type" value="Genomic_DNA"/>
</dbReference>
<accession>A0ABU9CML3</accession>
<name>A0ABU9CML3_9BURK</name>
<evidence type="ECO:0000259" key="5">
    <source>
        <dbReference type="Pfam" id="PF00501"/>
    </source>
</evidence>
<evidence type="ECO:0000256" key="4">
    <source>
        <dbReference type="ARBA" id="ARBA00024484"/>
    </source>
</evidence>
<dbReference type="Pfam" id="PF23562">
    <property type="entry name" value="AMP-binding_C_3"/>
    <property type="match status" value="1"/>
</dbReference>
<dbReference type="InterPro" id="IPR045851">
    <property type="entry name" value="AMP-bd_C_sf"/>
</dbReference>
<dbReference type="RefSeq" id="WP_341411537.1">
    <property type="nucleotide sequence ID" value="NZ_JBBUTH010000008.1"/>
</dbReference>
<dbReference type="InterPro" id="IPR000873">
    <property type="entry name" value="AMP-dep_synth/lig_dom"/>
</dbReference>
<dbReference type="InterPro" id="IPR020845">
    <property type="entry name" value="AMP-binding_CS"/>
</dbReference>
<sequence length="583" mass="63500">MRHVPVDPAKLALQRLYHWEQTAPDRVILTQPMGREQGGAVRDFTWAQVMDQARRIAAWLQAQGLQRGDRVAMISKNTAWWLIADFGIWMAGGVSVPLYPTLAAGSIRQICQHSESRWLFIGKLDGWASMRSGVPEGLPCIRMPLAPPLSEMPAGTVAWDDICARTEPLAGTPERDGDELATIMYTSGTTGAPKGVMHSFGTFAWSVDAGLSRLATIDENARMLSYLPLSHVAERTLVEHGLLFTGMHVFFAESLDTFTQDLQRARPTAFFSVPRLWVKFQQGVSAKMPPAKLARLLKIPILGGLVRKKVLGALGLDQCQFAAGGAAPMPPALLKWYADLGLPIVEVYGMTENCGVSHATLPGVQRPGTVGQPYDGVQSRIDPANGEIQVKSHGLMLGYYKEAELTREVFTDDGWLHTGDKGTLDAEGNLKITGRVKDLFKTSKGKYVAPAPIEDRLVMHNAVEACCVTGANLGQPLALVMLNLEAMARAADAAGRAALKASLAEHLQAINAQLDPHEQLDCLVVVSEPWTVDNGFVTPTFKVKRNRVEEVYAAYWERWVTSGETVIWAEGSASAQPGMKLAA</sequence>
<comment type="catalytic activity">
    <reaction evidence="4">
        <text>a long-chain fatty acid + ATP + CoA = a long-chain fatty acyl-CoA + AMP + diphosphate</text>
        <dbReference type="Rhea" id="RHEA:15421"/>
        <dbReference type="ChEBI" id="CHEBI:30616"/>
        <dbReference type="ChEBI" id="CHEBI:33019"/>
        <dbReference type="ChEBI" id="CHEBI:57287"/>
        <dbReference type="ChEBI" id="CHEBI:57560"/>
        <dbReference type="ChEBI" id="CHEBI:83139"/>
        <dbReference type="ChEBI" id="CHEBI:456215"/>
        <dbReference type="EC" id="6.2.1.3"/>
    </reaction>
    <physiologicalReaction direction="left-to-right" evidence="4">
        <dbReference type="Rhea" id="RHEA:15422"/>
    </physiologicalReaction>
</comment>
<protein>
    <submittedName>
        <fullName evidence="6">AMP-binding protein</fullName>
    </submittedName>
</protein>
<comment type="caution">
    <text evidence="6">The sequence shown here is derived from an EMBL/GenBank/DDBJ whole genome shotgun (WGS) entry which is preliminary data.</text>
</comment>
<dbReference type="PANTHER" id="PTHR43272:SF32">
    <property type="entry name" value="AMP-DEPENDENT SYNTHETASE_LIGASE DOMAIN-CONTAINING PROTEIN"/>
    <property type="match status" value="1"/>
</dbReference>
<proteinExistence type="predicted"/>
<keyword evidence="2" id="KW-0276">Fatty acid metabolism</keyword>
<dbReference type="SUPFAM" id="SSF56801">
    <property type="entry name" value="Acetyl-CoA synthetase-like"/>
    <property type="match status" value="1"/>
</dbReference>
<dbReference type="Proteomes" id="UP001365405">
    <property type="component" value="Unassembled WGS sequence"/>
</dbReference>
<evidence type="ECO:0000256" key="1">
    <source>
        <dbReference type="ARBA" id="ARBA00022598"/>
    </source>
</evidence>
<dbReference type="Gene3D" id="3.40.50.12780">
    <property type="entry name" value="N-terminal domain of ligase-like"/>
    <property type="match status" value="1"/>
</dbReference>
<organism evidence="6 7">
    <name type="scientific">Pseudaquabacterium inlustre</name>
    <dbReference type="NCBI Taxonomy" id="2984192"/>
    <lineage>
        <taxon>Bacteria</taxon>
        <taxon>Pseudomonadati</taxon>
        <taxon>Pseudomonadota</taxon>
        <taxon>Betaproteobacteria</taxon>
        <taxon>Burkholderiales</taxon>
        <taxon>Sphaerotilaceae</taxon>
        <taxon>Pseudaquabacterium</taxon>
    </lineage>
</organism>
<evidence type="ECO:0000313" key="7">
    <source>
        <dbReference type="Proteomes" id="UP001365405"/>
    </source>
</evidence>
<evidence type="ECO:0000256" key="3">
    <source>
        <dbReference type="ARBA" id="ARBA00023098"/>
    </source>
</evidence>
<dbReference type="Pfam" id="PF00501">
    <property type="entry name" value="AMP-binding"/>
    <property type="match status" value="1"/>
</dbReference>
<dbReference type="PROSITE" id="PS00455">
    <property type="entry name" value="AMP_BINDING"/>
    <property type="match status" value="1"/>
</dbReference>
<keyword evidence="3" id="KW-0443">Lipid metabolism</keyword>
<evidence type="ECO:0000256" key="2">
    <source>
        <dbReference type="ARBA" id="ARBA00022832"/>
    </source>
</evidence>
<keyword evidence="1" id="KW-0436">Ligase</keyword>
<feature type="domain" description="AMP-dependent synthetase/ligase" evidence="5">
    <location>
        <begin position="19"/>
        <end position="400"/>
    </location>
</feature>
<reference evidence="6 7" key="1">
    <citation type="submission" date="2024-04" db="EMBL/GenBank/DDBJ databases">
        <title>Novel species of the genus Ideonella isolated from streams.</title>
        <authorList>
            <person name="Lu H."/>
        </authorList>
    </citation>
    <scope>NUCLEOTIDE SEQUENCE [LARGE SCALE GENOMIC DNA]</scope>
    <source>
        <strain evidence="6 7">DXS22W</strain>
    </source>
</reference>
<dbReference type="PANTHER" id="PTHR43272">
    <property type="entry name" value="LONG-CHAIN-FATTY-ACID--COA LIGASE"/>
    <property type="match status" value="1"/>
</dbReference>
<keyword evidence="7" id="KW-1185">Reference proteome</keyword>
<gene>
    <name evidence="6" type="ORF">AACH10_16430</name>
</gene>
<evidence type="ECO:0000313" key="6">
    <source>
        <dbReference type="EMBL" id="MEK8051840.1"/>
    </source>
</evidence>
<dbReference type="Gene3D" id="3.30.300.30">
    <property type="match status" value="1"/>
</dbReference>
<dbReference type="InterPro" id="IPR042099">
    <property type="entry name" value="ANL_N_sf"/>
</dbReference>